<evidence type="ECO:0000256" key="1">
    <source>
        <dbReference type="ARBA" id="ARBA00001946"/>
    </source>
</evidence>
<feature type="domain" description="Helicase C-terminal" evidence="14">
    <location>
        <begin position="345"/>
        <end position="519"/>
    </location>
</feature>
<reference evidence="17" key="1">
    <citation type="journal article" date="2010" name="Nature">
        <title>The Amphimedon queenslandica genome and the evolution of animal complexity.</title>
        <authorList>
            <person name="Srivastava M."/>
            <person name="Simakov O."/>
            <person name="Chapman J."/>
            <person name="Fahey B."/>
            <person name="Gauthier M.E."/>
            <person name="Mitros T."/>
            <person name="Richards G.S."/>
            <person name="Conaco C."/>
            <person name="Dacre M."/>
            <person name="Hellsten U."/>
            <person name="Larroux C."/>
            <person name="Putnam N.H."/>
            <person name="Stanke M."/>
            <person name="Adamska M."/>
            <person name="Darling A."/>
            <person name="Degnan S.M."/>
            <person name="Oakley T.H."/>
            <person name="Plachetzki D.C."/>
            <person name="Zhai Y."/>
            <person name="Adamski M."/>
            <person name="Calcino A."/>
            <person name="Cummins S.F."/>
            <person name="Goodstein D.M."/>
            <person name="Harris C."/>
            <person name="Jackson D.J."/>
            <person name="Leys S.P."/>
            <person name="Shu S."/>
            <person name="Woodcroft B.J."/>
            <person name="Vervoort M."/>
            <person name="Kosik K.S."/>
            <person name="Manning G."/>
            <person name="Degnan B.M."/>
            <person name="Rokhsar D.S."/>
        </authorList>
    </citation>
    <scope>NUCLEOTIDE SEQUENCE [LARGE SCALE GENOMIC DNA]</scope>
</reference>
<dbReference type="Gene3D" id="1.10.1520.10">
    <property type="entry name" value="Ribonuclease III domain"/>
    <property type="match status" value="2"/>
</dbReference>
<dbReference type="Pfam" id="PF00271">
    <property type="entry name" value="Helicase_C"/>
    <property type="match status" value="1"/>
</dbReference>
<dbReference type="PROSITE" id="PS51327">
    <property type="entry name" value="DICER_DSRBF"/>
    <property type="match status" value="1"/>
</dbReference>
<organism evidence="16">
    <name type="scientific">Amphimedon queenslandica</name>
    <name type="common">Sponge</name>
    <dbReference type="NCBI Taxonomy" id="400682"/>
    <lineage>
        <taxon>Eukaryota</taxon>
        <taxon>Metazoa</taxon>
        <taxon>Porifera</taxon>
        <taxon>Demospongiae</taxon>
        <taxon>Heteroscleromorpha</taxon>
        <taxon>Haplosclerida</taxon>
        <taxon>Niphatidae</taxon>
        <taxon>Amphimedon</taxon>
    </lineage>
</organism>
<dbReference type="InterPro" id="IPR014001">
    <property type="entry name" value="Helicase_ATP-bd"/>
</dbReference>
<evidence type="ECO:0000256" key="10">
    <source>
        <dbReference type="PROSITE-ProRule" id="PRU00657"/>
    </source>
</evidence>
<dbReference type="Pfam" id="PF03368">
    <property type="entry name" value="Dicer_dimer"/>
    <property type="match status" value="1"/>
</dbReference>
<dbReference type="InterPro" id="IPR001650">
    <property type="entry name" value="Helicase_C-like"/>
</dbReference>
<dbReference type="EnsemblMetazoa" id="XM_019994554.1">
    <property type="protein sequence ID" value="XP_019850113.1"/>
    <property type="gene ID" value="LOC100638678"/>
</dbReference>
<dbReference type="InterPro" id="IPR005034">
    <property type="entry name" value="Dicer_dimerisation"/>
</dbReference>
<dbReference type="FunCoup" id="A0A1X7V8R7">
    <property type="interactions" value="524"/>
</dbReference>
<dbReference type="SUPFAM" id="SSF69065">
    <property type="entry name" value="RNase III domain-like"/>
    <property type="match status" value="2"/>
</dbReference>
<evidence type="ECO:0000256" key="6">
    <source>
        <dbReference type="ARBA" id="ARBA00022806"/>
    </source>
</evidence>
<dbReference type="CDD" id="cd18034">
    <property type="entry name" value="DEXHc_dicer"/>
    <property type="match status" value="1"/>
</dbReference>
<keyword evidence="8" id="KW-0943">RNA-mediated gene silencing</keyword>
<dbReference type="PROSITE" id="PS51192">
    <property type="entry name" value="HELICASE_ATP_BIND_1"/>
    <property type="match status" value="1"/>
</dbReference>
<dbReference type="InterPro" id="IPR000999">
    <property type="entry name" value="RNase_III_dom"/>
</dbReference>
<dbReference type="GO" id="GO:0005737">
    <property type="term" value="C:cytoplasm"/>
    <property type="evidence" value="ECO:0007669"/>
    <property type="project" value="TreeGrafter"/>
</dbReference>
<feature type="domain" description="Helicase ATP-binding" evidence="13">
    <location>
        <begin position="13"/>
        <end position="194"/>
    </location>
</feature>
<dbReference type="SUPFAM" id="SSF52540">
    <property type="entry name" value="P-loop containing nucleoside triphosphate hydrolases"/>
    <property type="match status" value="1"/>
</dbReference>
<keyword evidence="6" id="KW-0347">Helicase</keyword>
<dbReference type="Pfam" id="PF00270">
    <property type="entry name" value="DEAD"/>
    <property type="match status" value="1"/>
</dbReference>
<dbReference type="CDD" id="cd18802">
    <property type="entry name" value="SF2_C_dicer"/>
    <property type="match status" value="1"/>
</dbReference>
<evidence type="ECO:0000259" key="15">
    <source>
        <dbReference type="PROSITE" id="PS51327"/>
    </source>
</evidence>
<keyword evidence="17" id="KW-1185">Reference proteome</keyword>
<dbReference type="SMART" id="SM00487">
    <property type="entry name" value="DEXDc"/>
    <property type="match status" value="1"/>
</dbReference>
<dbReference type="SMART" id="SM00535">
    <property type="entry name" value="RIBOc"/>
    <property type="match status" value="2"/>
</dbReference>
<dbReference type="Pfam" id="PF00636">
    <property type="entry name" value="Ribonuclease_3"/>
    <property type="match status" value="2"/>
</dbReference>
<feature type="region of interest" description="Disordered" evidence="11">
    <location>
        <begin position="635"/>
        <end position="660"/>
    </location>
</feature>
<evidence type="ECO:0000256" key="7">
    <source>
        <dbReference type="ARBA" id="ARBA00022840"/>
    </source>
</evidence>
<evidence type="ECO:0000259" key="13">
    <source>
        <dbReference type="PROSITE" id="PS51192"/>
    </source>
</evidence>
<dbReference type="PROSITE" id="PS00517">
    <property type="entry name" value="RNASE_3_1"/>
    <property type="match status" value="1"/>
</dbReference>
<evidence type="ECO:0000256" key="8">
    <source>
        <dbReference type="ARBA" id="ARBA00023158"/>
    </source>
</evidence>
<keyword evidence="3" id="KW-0677">Repeat</keyword>
<dbReference type="InterPro" id="IPR036389">
    <property type="entry name" value="RNase_III_sf"/>
</dbReference>
<dbReference type="PROSITE" id="PS50142">
    <property type="entry name" value="RNASE_3_2"/>
    <property type="match status" value="2"/>
</dbReference>
<dbReference type="SMART" id="SM00490">
    <property type="entry name" value="HELICc"/>
    <property type="match status" value="1"/>
</dbReference>
<gene>
    <name evidence="16" type="primary">100638678</name>
</gene>
<dbReference type="PANTHER" id="PTHR14950">
    <property type="entry name" value="DICER-RELATED"/>
    <property type="match status" value="1"/>
</dbReference>
<dbReference type="GO" id="GO:0005634">
    <property type="term" value="C:nucleus"/>
    <property type="evidence" value="ECO:0007669"/>
    <property type="project" value="TreeGrafter"/>
</dbReference>
<dbReference type="Gene3D" id="2.170.260.10">
    <property type="entry name" value="paz domain"/>
    <property type="match status" value="1"/>
</dbReference>
<dbReference type="InterPro" id="IPR048512">
    <property type="entry name" value="Dicer_platform"/>
</dbReference>
<keyword evidence="4" id="KW-0547">Nucleotide-binding</keyword>
<evidence type="ECO:0000256" key="9">
    <source>
        <dbReference type="ARBA" id="ARBA00035116"/>
    </source>
</evidence>
<evidence type="ECO:0000256" key="3">
    <source>
        <dbReference type="ARBA" id="ARBA00022737"/>
    </source>
</evidence>
<keyword evidence="5" id="KW-0378">Hydrolase</keyword>
<dbReference type="Proteomes" id="UP000007879">
    <property type="component" value="Unassembled WGS sequence"/>
</dbReference>
<dbReference type="OrthoDB" id="2392202at2759"/>
<dbReference type="Gene3D" id="3.30.160.380">
    <property type="entry name" value="Dicer dimerisation domain"/>
    <property type="match status" value="1"/>
</dbReference>
<keyword evidence="2" id="KW-0540">Nuclease</keyword>
<dbReference type="PANTHER" id="PTHR14950:SF37">
    <property type="entry name" value="ENDORIBONUCLEASE DICER"/>
    <property type="match status" value="1"/>
</dbReference>
<dbReference type="GO" id="GO:0006309">
    <property type="term" value="P:apoptotic DNA fragmentation"/>
    <property type="evidence" value="ECO:0007669"/>
    <property type="project" value="TreeGrafter"/>
</dbReference>
<evidence type="ECO:0000256" key="4">
    <source>
        <dbReference type="ARBA" id="ARBA00022741"/>
    </source>
</evidence>
<dbReference type="GO" id="GO:0003723">
    <property type="term" value="F:RNA binding"/>
    <property type="evidence" value="ECO:0007669"/>
    <property type="project" value="UniProtKB-UniRule"/>
</dbReference>
<comment type="similarity">
    <text evidence="9 10">Belongs to the helicase family. Dicer subfamily.</text>
</comment>
<dbReference type="GO" id="GO:0031054">
    <property type="term" value="P:pre-miRNA processing"/>
    <property type="evidence" value="ECO:0007669"/>
    <property type="project" value="InterPro"/>
</dbReference>
<dbReference type="GO" id="GO:0004386">
    <property type="term" value="F:helicase activity"/>
    <property type="evidence" value="ECO:0007669"/>
    <property type="project" value="UniProtKB-KW"/>
</dbReference>
<dbReference type="InterPro" id="IPR027417">
    <property type="entry name" value="P-loop_NTPase"/>
</dbReference>
<dbReference type="Pfam" id="PF20932">
    <property type="entry name" value="Dicer_dsRBD"/>
    <property type="match status" value="1"/>
</dbReference>
<reference evidence="16" key="2">
    <citation type="submission" date="2017-05" db="UniProtKB">
        <authorList>
            <consortium name="EnsemblMetazoa"/>
        </authorList>
    </citation>
    <scope>IDENTIFICATION</scope>
</reference>
<evidence type="ECO:0000313" key="17">
    <source>
        <dbReference type="Proteomes" id="UP000007879"/>
    </source>
</evidence>
<accession>A0A1X7V8R7</accession>
<dbReference type="eggNOG" id="KOG0701">
    <property type="taxonomic scope" value="Eukaryota"/>
</dbReference>
<dbReference type="InterPro" id="IPR038248">
    <property type="entry name" value="Dicer_dimer_sf"/>
</dbReference>
<dbReference type="Pfam" id="PF20931">
    <property type="entry name" value="Dicer_platform"/>
    <property type="match status" value="1"/>
</dbReference>
<protein>
    <submittedName>
        <fullName evidence="16">Uncharacterized protein</fullName>
    </submittedName>
</protein>
<dbReference type="CDD" id="cd00593">
    <property type="entry name" value="RIBOc"/>
    <property type="match status" value="2"/>
</dbReference>
<dbReference type="InParanoid" id="A0A1X7V8R7"/>
<dbReference type="InterPro" id="IPR044441">
    <property type="entry name" value="DICER_DSRM"/>
</dbReference>
<evidence type="ECO:0000259" key="14">
    <source>
        <dbReference type="PROSITE" id="PS51194"/>
    </source>
</evidence>
<sequence>MDVTGARSYQLELLDSAIEKNTIVLLGTGAGKTFIAVLLIKQFSHEILDSFRDNPNSKRTIFLVTTVALVTQQANYIRTHIDLNVGTYYGEMGVDAWRLTKWNSELECNHILVMTRQIFLDMLSHGFISMSRVNLIIFDECHHAVKNDPYVQIMKHYNDERYMCNKPHILGLTASIISGKCKPDKLEERIRKLEATLNARVETATDLAEVAKYATNPQESLVTYGATSNQHHSELTVRLKSVISETLKFMYQAPQSSRAGTVPSRLQCYLEECIYVMENISITSAVEAVRLIETEIKDMLDEGDAVGEWDITLCHLLLLKLSIFSSQCNELLFDGVNDHSPKFSKLLEILLNLRSSQAEDFCGIVFVEQRMTAMCLSQIITEIKLPGIRCSFIVGHASSSGKIMEKKVSGSGGMNAKKQQEVLKKFRSGTLNLLIATSVVEEGLDVRKCNVVIRYDFPKTFQSHVQSKGRARAKDSRYLVLIDQTQESKCTCDIKEYAKLEEMLASLCHNRESPDEDEVSRQLMHLMKPYQPYGPSGPSLPIDSSLSLLHRYCQKLPGDQYTVMAPDFKLEPVDDAICQLDGRRYETLFMCTVYLPTCSPVRSAQGIAVPRVNLARQSAAFIAIQDLHKAGELDEHLKPLSRDDDDSDDENKEKKEAKKIKNAGTNRKVTYYKNEVPSCLKESFPYIGKNFLYVFILGEGTSLTTLGILTSKRIPVTKIPQFPLFAGHSTINVSFEEHLFDATIQELEVLKKFHEIIFTDIISIKGEDLKLSFETSDSSYLIVPVTVYQLGCPLQCFVDIETAKNMIIAAERGRKAEDLASPTWPFDWPDKLVFKSYVEETSHDQFQLYEVLSYNPEETPLSLFPGESTKSYFEYFLNKYGYSIVYICDPSLTCKPVSMGVNGVRLLVSRFKDTNRSSASAPDDESSQRSSEIRLFPELCKVWPIPASFWKLCRCVPSIIHRLVGFLLAEELAQSISSFTGIGVTEVYEYRCHPDIMREGEPNEMEHNSESVFHWRDGGYIVDADTSNQLHSQVNAEGVIRGPSNSLLLQSLTGTSAKDSFDLERLETLGDSFLKLAVSVSLFCGRGKDHEGKLTRSRINRISNFNLSFLAKKKGLPGLLQTEQFEPLSGWIPPGFSLSLDSALPDHVPPNTLPAVIQKYYYHKVTDKGIADSTEALLGAYLIAGGLGAGFSFLDWLGLQKPTESSSFSQDVTMSSCNVSRKQSQSSLMSIEEASPCINPILLQNSTHVFSSCCLPPPPSLLDSSAPDTTIDKLLSSAVPGGGRSSLYDKLSWDFSDRALLLQALTHPSYSNKNRVTRSYQRLEFLGDAVLDYLITCCLYTEFPSYTPGQITETRSALVNNVTFAEIAVKKLSLHTYLLYLSPSLFRKITEYVEFLQEDERESGSEKELIYCRFGDQSENVHEEMNGDIAMLEEEEEADITELEPPKVLGDVLESLAGALFLDSGMSLETVWSYFYPFFRPLIESFKEKGPPVHPIQELMRTEPSVEIMQSSTRRSKHRCTIKVIDKDIQVSCIAESYKTAKNGAAKRVIRKIKEIGKNRQDMADD</sequence>
<proteinExistence type="inferred from homology"/>
<dbReference type="FunFam" id="3.40.50.300:FF:000628">
    <property type="entry name" value="Endoribonuclease Dicer"/>
    <property type="match status" value="1"/>
</dbReference>
<keyword evidence="7" id="KW-0067">ATP-binding</keyword>
<dbReference type="STRING" id="400682.A0A1X7V8R7"/>
<feature type="domain" description="Dicer dsRNA-binding fold" evidence="15">
    <location>
        <begin position="545"/>
        <end position="647"/>
    </location>
</feature>
<dbReference type="GO" id="GO:0004525">
    <property type="term" value="F:ribonuclease III activity"/>
    <property type="evidence" value="ECO:0007669"/>
    <property type="project" value="UniProtKB-EC"/>
</dbReference>
<dbReference type="PROSITE" id="PS51194">
    <property type="entry name" value="HELICASE_CTER"/>
    <property type="match status" value="1"/>
</dbReference>
<evidence type="ECO:0000259" key="12">
    <source>
        <dbReference type="PROSITE" id="PS50142"/>
    </source>
</evidence>
<dbReference type="GO" id="GO:0005524">
    <property type="term" value="F:ATP binding"/>
    <property type="evidence" value="ECO:0007669"/>
    <property type="project" value="UniProtKB-KW"/>
</dbReference>
<evidence type="ECO:0000256" key="2">
    <source>
        <dbReference type="ARBA" id="ARBA00022722"/>
    </source>
</evidence>
<feature type="domain" description="RNase III" evidence="12">
    <location>
        <begin position="1027"/>
        <end position="1186"/>
    </location>
</feature>
<dbReference type="InterPro" id="IPR011545">
    <property type="entry name" value="DEAD/DEAH_box_helicase_dom"/>
</dbReference>
<comment type="cofactor">
    <cofactor evidence="1">
        <name>Mg(2+)</name>
        <dbReference type="ChEBI" id="CHEBI:18420"/>
    </cofactor>
</comment>
<evidence type="ECO:0000256" key="11">
    <source>
        <dbReference type="SAM" id="MobiDB-lite"/>
    </source>
</evidence>
<dbReference type="OMA" id="HFCAVIP"/>
<feature type="domain" description="RNase III" evidence="12">
    <location>
        <begin position="1284"/>
        <end position="1465"/>
    </location>
</feature>
<evidence type="ECO:0000256" key="5">
    <source>
        <dbReference type="ARBA" id="ARBA00022801"/>
    </source>
</evidence>
<dbReference type="KEGG" id="aqu:100638678"/>
<dbReference type="GO" id="GO:0004530">
    <property type="term" value="F:deoxyribonuclease I activity"/>
    <property type="evidence" value="ECO:0007669"/>
    <property type="project" value="TreeGrafter"/>
</dbReference>
<keyword evidence="10" id="KW-0694">RNA-binding</keyword>
<dbReference type="Gene3D" id="3.40.50.300">
    <property type="entry name" value="P-loop containing nucleotide triphosphate hydrolases"/>
    <property type="match status" value="2"/>
</dbReference>
<evidence type="ECO:0000313" key="16">
    <source>
        <dbReference type="EnsemblMetazoa" id="Aqu2.1.36406_001"/>
    </source>
</evidence>
<name>A0A1X7V8R7_AMPQE</name>
<dbReference type="GO" id="GO:0030422">
    <property type="term" value="P:siRNA processing"/>
    <property type="evidence" value="ECO:0007669"/>
    <property type="project" value="InterPro"/>
</dbReference>
<dbReference type="EnsemblMetazoa" id="Aqu2.1.36406_001">
    <property type="protein sequence ID" value="Aqu2.1.36406_001"/>
    <property type="gene ID" value="Aqu2.1.36406"/>
</dbReference>